<feature type="domain" description="VWFA" evidence="2">
    <location>
        <begin position="18"/>
        <end position="204"/>
    </location>
</feature>
<dbReference type="SUPFAM" id="SSF53300">
    <property type="entry name" value="vWA-like"/>
    <property type="match status" value="1"/>
</dbReference>
<dbReference type="InterPro" id="IPR036465">
    <property type="entry name" value="vWFA_dom_sf"/>
</dbReference>
<dbReference type="Gene3D" id="3.40.50.410">
    <property type="entry name" value="von Willebrand factor, type A domain"/>
    <property type="match status" value="1"/>
</dbReference>
<evidence type="ECO:0000256" key="1">
    <source>
        <dbReference type="SAM" id="MobiDB-lite"/>
    </source>
</evidence>
<proteinExistence type="predicted"/>
<gene>
    <name evidence="3" type="ORF">ACFQY0_02280</name>
</gene>
<evidence type="ECO:0000313" key="3">
    <source>
        <dbReference type="EMBL" id="MFC7335992.1"/>
    </source>
</evidence>
<dbReference type="PROSITE" id="PS50234">
    <property type="entry name" value="VWFA"/>
    <property type="match status" value="1"/>
</dbReference>
<dbReference type="RefSeq" id="WP_379708659.1">
    <property type="nucleotide sequence ID" value="NZ_JBHTBS010000001.1"/>
</dbReference>
<feature type="region of interest" description="Disordered" evidence="1">
    <location>
        <begin position="217"/>
        <end position="248"/>
    </location>
</feature>
<sequence>MSPEPVLPVDEIAKRDLEFFLLADCSSSMSGEKMATLNHVMREVINTDLPSALENQPNVQLNFRVIAFGSDARFSIGPDPVPLEKVTWTDLSANGLTATADAINLLCTQLATERMPKRGLPPVCILISDGMCTQGAEVYEKAINNLESLPWGKKSIRLAIGLGKMGVDLDEDELKKFVMPAFRDEIGVLNAQNKSQLVKMLRWASVSASVASSITKSKMGAPGDPGAHVVMPPPPDDVVEPTDGTDIF</sequence>
<comment type="caution">
    <text evidence="3">The sequence shown here is derived from an EMBL/GenBank/DDBJ whole genome shotgun (WGS) entry which is preliminary data.</text>
</comment>
<protein>
    <submittedName>
        <fullName evidence="3">Tellurium resistance protein</fullName>
    </submittedName>
</protein>
<dbReference type="Proteomes" id="UP001596472">
    <property type="component" value="Unassembled WGS sequence"/>
</dbReference>
<dbReference type="CDD" id="cd00198">
    <property type="entry name" value="vWFA"/>
    <property type="match status" value="1"/>
</dbReference>
<organism evidence="3 4">
    <name type="scientific">Haloferula chungangensis</name>
    <dbReference type="NCBI Taxonomy" id="1048331"/>
    <lineage>
        <taxon>Bacteria</taxon>
        <taxon>Pseudomonadati</taxon>
        <taxon>Verrucomicrobiota</taxon>
        <taxon>Verrucomicrobiia</taxon>
        <taxon>Verrucomicrobiales</taxon>
        <taxon>Verrucomicrobiaceae</taxon>
        <taxon>Haloferula</taxon>
    </lineage>
</organism>
<dbReference type="InterPro" id="IPR002035">
    <property type="entry name" value="VWF_A"/>
</dbReference>
<evidence type="ECO:0000259" key="2">
    <source>
        <dbReference type="PROSITE" id="PS50234"/>
    </source>
</evidence>
<keyword evidence="4" id="KW-1185">Reference proteome</keyword>
<accession>A0ABW2L0X7</accession>
<name>A0ABW2L0X7_9BACT</name>
<reference evidence="4" key="1">
    <citation type="journal article" date="2019" name="Int. J. Syst. Evol. Microbiol.">
        <title>The Global Catalogue of Microorganisms (GCM) 10K type strain sequencing project: providing services to taxonomists for standard genome sequencing and annotation.</title>
        <authorList>
            <consortium name="The Broad Institute Genomics Platform"/>
            <consortium name="The Broad Institute Genome Sequencing Center for Infectious Disease"/>
            <person name="Wu L."/>
            <person name="Ma J."/>
        </authorList>
    </citation>
    <scope>NUCLEOTIDE SEQUENCE [LARGE SCALE GENOMIC DNA]</scope>
    <source>
        <strain evidence="4">CGMCC 4.1467</strain>
    </source>
</reference>
<dbReference type="SMART" id="SM00327">
    <property type="entry name" value="VWA"/>
    <property type="match status" value="1"/>
</dbReference>
<dbReference type="EMBL" id="JBHTBS010000001">
    <property type="protein sequence ID" value="MFC7335992.1"/>
    <property type="molecule type" value="Genomic_DNA"/>
</dbReference>
<evidence type="ECO:0000313" key="4">
    <source>
        <dbReference type="Proteomes" id="UP001596472"/>
    </source>
</evidence>